<evidence type="ECO:0000256" key="1">
    <source>
        <dbReference type="ARBA" id="ARBA00022553"/>
    </source>
</evidence>
<proteinExistence type="inferred from homology"/>
<dbReference type="GO" id="GO:0110001">
    <property type="term" value="C:toxin-antitoxin complex"/>
    <property type="evidence" value="ECO:0007669"/>
    <property type="project" value="InterPro"/>
</dbReference>
<evidence type="ECO:0000313" key="8">
    <source>
        <dbReference type="Proteomes" id="UP000221734"/>
    </source>
</evidence>
<keyword evidence="8" id="KW-1185">Reference proteome</keyword>
<evidence type="ECO:0000256" key="4">
    <source>
        <dbReference type="ARBA" id="ARBA00022741"/>
    </source>
</evidence>
<dbReference type="KEGG" id="kst:KSMBR1_1361"/>
<dbReference type="GO" id="GO:0004540">
    <property type="term" value="F:RNA nuclease activity"/>
    <property type="evidence" value="ECO:0007669"/>
    <property type="project" value="InterPro"/>
</dbReference>
<dbReference type="InterPro" id="IPR051813">
    <property type="entry name" value="HepT_RNase_toxin"/>
</dbReference>
<keyword evidence="5" id="KW-0378">Hydrolase</keyword>
<dbReference type="AlphaFoldDB" id="A0A2C9CDT7"/>
<name>A0A2C9CDT7_KUEST</name>
<dbReference type="OrthoDB" id="9810538at2"/>
<dbReference type="Pfam" id="PF01934">
    <property type="entry name" value="HepT-like"/>
    <property type="match status" value="1"/>
</dbReference>
<gene>
    <name evidence="7" type="ORF">KSMBR1_1361</name>
</gene>
<dbReference type="InterPro" id="IPR008201">
    <property type="entry name" value="HepT-like"/>
</dbReference>
<evidence type="ECO:0000256" key="5">
    <source>
        <dbReference type="ARBA" id="ARBA00022801"/>
    </source>
</evidence>
<evidence type="ECO:0000256" key="2">
    <source>
        <dbReference type="ARBA" id="ARBA00022649"/>
    </source>
</evidence>
<keyword evidence="2" id="KW-1277">Toxin-antitoxin system</keyword>
<dbReference type="PANTHER" id="PTHR34139:SF1">
    <property type="entry name" value="RNASE MJ1380-RELATED"/>
    <property type="match status" value="1"/>
</dbReference>
<comment type="similarity">
    <text evidence="6">Belongs to the HepT RNase toxin family.</text>
</comment>
<evidence type="ECO:0000313" key="7">
    <source>
        <dbReference type="EMBL" id="SOH03861.1"/>
    </source>
</evidence>
<dbReference type="Proteomes" id="UP000221734">
    <property type="component" value="Chromosome Kuenenia_stuttgartiensis_MBR1"/>
</dbReference>
<sequence length="112" mass="13255">MNDEILKNLIDVLHAAEEIQRFTHEMDFKAYKNSPVTQRAVERDFEIIGEALNRIRKIDAEFIERISEHYRIIGFKNILIHGYDIVDEMIVWKAVKNHLPILIKEVREIVNA</sequence>
<dbReference type="InterPro" id="IPR037038">
    <property type="entry name" value="HepT-like_sf"/>
</dbReference>
<dbReference type="Gene3D" id="1.20.120.580">
    <property type="entry name" value="bsu32300-like"/>
    <property type="match status" value="1"/>
</dbReference>
<dbReference type="PANTHER" id="PTHR34139">
    <property type="entry name" value="UPF0331 PROTEIN MJ0127"/>
    <property type="match status" value="1"/>
</dbReference>
<keyword evidence="3" id="KW-0540">Nuclease</keyword>
<evidence type="ECO:0000256" key="6">
    <source>
        <dbReference type="ARBA" id="ARBA00024207"/>
    </source>
</evidence>
<keyword evidence="1" id="KW-0597">Phosphoprotein</keyword>
<evidence type="ECO:0000256" key="3">
    <source>
        <dbReference type="ARBA" id="ARBA00022722"/>
    </source>
</evidence>
<dbReference type="EMBL" id="LT934425">
    <property type="protein sequence ID" value="SOH03861.1"/>
    <property type="molecule type" value="Genomic_DNA"/>
</dbReference>
<reference evidence="8" key="1">
    <citation type="submission" date="2017-10" db="EMBL/GenBank/DDBJ databases">
        <authorList>
            <person name="Frank J."/>
        </authorList>
    </citation>
    <scope>NUCLEOTIDE SEQUENCE [LARGE SCALE GENOMIC DNA]</scope>
</reference>
<accession>A0A2C9CDT7</accession>
<keyword evidence="4" id="KW-0547">Nucleotide-binding</keyword>
<dbReference type="RefSeq" id="WP_099324621.1">
    <property type="nucleotide sequence ID" value="NZ_LT934425.1"/>
</dbReference>
<organism evidence="7 8">
    <name type="scientific">Kuenenia stuttgartiensis</name>
    <dbReference type="NCBI Taxonomy" id="174633"/>
    <lineage>
        <taxon>Bacteria</taxon>
        <taxon>Pseudomonadati</taxon>
        <taxon>Planctomycetota</taxon>
        <taxon>Candidatus Brocadiia</taxon>
        <taxon>Candidatus Brocadiales</taxon>
        <taxon>Candidatus Brocadiaceae</taxon>
        <taxon>Candidatus Kuenenia</taxon>
    </lineage>
</organism>
<dbReference type="GO" id="GO:0016787">
    <property type="term" value="F:hydrolase activity"/>
    <property type="evidence" value="ECO:0007669"/>
    <property type="project" value="UniProtKB-KW"/>
</dbReference>
<protein>
    <submittedName>
        <fullName evidence="7">Uncharacterized protein</fullName>
    </submittedName>
</protein>
<dbReference type="GO" id="GO:0000166">
    <property type="term" value="F:nucleotide binding"/>
    <property type="evidence" value="ECO:0007669"/>
    <property type="project" value="UniProtKB-KW"/>
</dbReference>